<sequence length="92" mass="10501">MCEFLELEFPLLSLAEGQWASVVFLSGYFRRVHCSVNNGNPLSRGYQVPIVDDVEDEDVEDERLPGEQSEQTDTEFSDVSQREDDSVENRTV</sequence>
<evidence type="ECO:0000313" key="2">
    <source>
        <dbReference type="EMBL" id="ODQ68797.1"/>
    </source>
</evidence>
<evidence type="ECO:0000313" key="3">
    <source>
        <dbReference type="Proteomes" id="UP000094385"/>
    </source>
</evidence>
<organism evidence="2 3">
    <name type="scientific">Lipomyces starkeyi NRRL Y-11557</name>
    <dbReference type="NCBI Taxonomy" id="675824"/>
    <lineage>
        <taxon>Eukaryota</taxon>
        <taxon>Fungi</taxon>
        <taxon>Dikarya</taxon>
        <taxon>Ascomycota</taxon>
        <taxon>Saccharomycotina</taxon>
        <taxon>Lipomycetes</taxon>
        <taxon>Lipomycetales</taxon>
        <taxon>Lipomycetaceae</taxon>
        <taxon>Lipomyces</taxon>
    </lineage>
</organism>
<dbReference type="Proteomes" id="UP000094385">
    <property type="component" value="Unassembled WGS sequence"/>
</dbReference>
<dbReference type="OrthoDB" id="4102369at2759"/>
<protein>
    <submittedName>
        <fullName evidence="2">Uncharacterized protein</fullName>
    </submittedName>
</protein>
<feature type="region of interest" description="Disordered" evidence="1">
    <location>
        <begin position="57"/>
        <end position="92"/>
    </location>
</feature>
<accession>A0A1E3PVC4</accession>
<dbReference type="EMBL" id="KV454314">
    <property type="protein sequence ID" value="ODQ68797.1"/>
    <property type="molecule type" value="Genomic_DNA"/>
</dbReference>
<keyword evidence="3" id="KW-1185">Reference proteome</keyword>
<name>A0A1E3PVC4_LIPST</name>
<feature type="compositionally biased region" description="Basic and acidic residues" evidence="1">
    <location>
        <begin position="80"/>
        <end position="92"/>
    </location>
</feature>
<dbReference type="AlphaFoldDB" id="A0A1E3PVC4"/>
<reference evidence="2 3" key="1">
    <citation type="journal article" date="2016" name="Proc. Natl. Acad. Sci. U.S.A.">
        <title>Comparative genomics of biotechnologically important yeasts.</title>
        <authorList>
            <person name="Riley R."/>
            <person name="Haridas S."/>
            <person name="Wolfe K.H."/>
            <person name="Lopes M.R."/>
            <person name="Hittinger C.T."/>
            <person name="Goeker M."/>
            <person name="Salamov A.A."/>
            <person name="Wisecaver J.H."/>
            <person name="Long T.M."/>
            <person name="Calvey C.H."/>
            <person name="Aerts A.L."/>
            <person name="Barry K.W."/>
            <person name="Choi C."/>
            <person name="Clum A."/>
            <person name="Coughlan A.Y."/>
            <person name="Deshpande S."/>
            <person name="Douglass A.P."/>
            <person name="Hanson S.J."/>
            <person name="Klenk H.-P."/>
            <person name="LaButti K.M."/>
            <person name="Lapidus A."/>
            <person name="Lindquist E.A."/>
            <person name="Lipzen A.M."/>
            <person name="Meier-Kolthoff J.P."/>
            <person name="Ohm R.A."/>
            <person name="Otillar R.P."/>
            <person name="Pangilinan J.L."/>
            <person name="Peng Y."/>
            <person name="Rokas A."/>
            <person name="Rosa C.A."/>
            <person name="Scheuner C."/>
            <person name="Sibirny A.A."/>
            <person name="Slot J.C."/>
            <person name="Stielow J.B."/>
            <person name="Sun H."/>
            <person name="Kurtzman C.P."/>
            <person name="Blackwell M."/>
            <person name="Grigoriev I.V."/>
            <person name="Jeffries T.W."/>
        </authorList>
    </citation>
    <scope>NUCLEOTIDE SEQUENCE [LARGE SCALE GENOMIC DNA]</scope>
    <source>
        <strain evidence="2 3">NRRL Y-11557</strain>
    </source>
</reference>
<gene>
    <name evidence="2" type="ORF">LIPSTDRAFT_76737</name>
</gene>
<evidence type="ECO:0000256" key="1">
    <source>
        <dbReference type="SAM" id="MobiDB-lite"/>
    </source>
</evidence>
<proteinExistence type="predicted"/>